<dbReference type="Proteomes" id="UP001190700">
    <property type="component" value="Unassembled WGS sequence"/>
</dbReference>
<organism evidence="2 3">
    <name type="scientific">Cymbomonas tetramitiformis</name>
    <dbReference type="NCBI Taxonomy" id="36881"/>
    <lineage>
        <taxon>Eukaryota</taxon>
        <taxon>Viridiplantae</taxon>
        <taxon>Chlorophyta</taxon>
        <taxon>Pyramimonadophyceae</taxon>
        <taxon>Pyramimonadales</taxon>
        <taxon>Pyramimonadaceae</taxon>
        <taxon>Cymbomonas</taxon>
    </lineage>
</organism>
<reference evidence="2 3" key="1">
    <citation type="journal article" date="2015" name="Genome Biol. Evol.">
        <title>Comparative Genomics of a Bacterivorous Green Alga Reveals Evolutionary Causalities and Consequences of Phago-Mixotrophic Mode of Nutrition.</title>
        <authorList>
            <person name="Burns J.A."/>
            <person name="Paasch A."/>
            <person name="Narechania A."/>
            <person name="Kim E."/>
        </authorList>
    </citation>
    <scope>NUCLEOTIDE SEQUENCE [LARGE SCALE GENOMIC DNA]</scope>
    <source>
        <strain evidence="2 3">PLY_AMNH</strain>
    </source>
</reference>
<gene>
    <name evidence="2" type="ORF">CYMTET_49281</name>
</gene>
<feature type="compositionally biased region" description="Basic residues" evidence="1">
    <location>
        <begin position="197"/>
        <end position="209"/>
    </location>
</feature>
<keyword evidence="3" id="KW-1185">Reference proteome</keyword>
<accession>A0AAE0BQI8</accession>
<dbReference type="AlphaFoldDB" id="A0AAE0BQI8"/>
<dbReference type="EMBL" id="LGRX02033518">
    <property type="protein sequence ID" value="KAK3240916.1"/>
    <property type="molecule type" value="Genomic_DNA"/>
</dbReference>
<feature type="region of interest" description="Disordered" evidence="1">
    <location>
        <begin position="91"/>
        <end position="122"/>
    </location>
</feature>
<feature type="compositionally biased region" description="Basic and acidic residues" evidence="1">
    <location>
        <begin position="99"/>
        <end position="118"/>
    </location>
</feature>
<evidence type="ECO:0000256" key="1">
    <source>
        <dbReference type="SAM" id="MobiDB-lite"/>
    </source>
</evidence>
<proteinExistence type="predicted"/>
<evidence type="ECO:0000313" key="3">
    <source>
        <dbReference type="Proteomes" id="UP001190700"/>
    </source>
</evidence>
<sequence>MTKAPYGVVEVRVQPRKHLVLADVEFGESVHEHLGITVGLLCTVGDSGAPAVIHNTRDTSKDGIGSGSHFAIALGFGFACSAFLSLSNCSSEDDEDGSEREGSRSERSEETPSPKGKAEFSSWEDVTRLKELKDEGLLDAPELKKYKRKLLDRLTSKPAENLDSESSKRRGSLFPRERDRPSSSDESLEEISPSKALSKKGKSRASTKTRPKDEDVVWEDIPLHETRESAKDDGIEAAFADHYVYIYGGPRGGGVYGCADHVECPAKMIYNQLRLKYKKDKKKFKLIPDCRMIENRKRKHTRARLGDIKFENSADLTEFTAAHLLTSNKEEALKLPKDQLVILPGGVFSLEDGHGSTFSTLALLQNVVSARKAWGSSIRAETEGTYKLVYNGWPLLAYGTHDMHTEKESW</sequence>
<comment type="caution">
    <text evidence="2">The sequence shown here is derived from an EMBL/GenBank/DDBJ whole genome shotgun (WGS) entry which is preliminary data.</text>
</comment>
<protein>
    <submittedName>
        <fullName evidence="2">Uncharacterized protein</fullName>
    </submittedName>
</protein>
<evidence type="ECO:0000313" key="2">
    <source>
        <dbReference type="EMBL" id="KAK3240916.1"/>
    </source>
</evidence>
<feature type="region of interest" description="Disordered" evidence="1">
    <location>
        <begin position="157"/>
        <end position="213"/>
    </location>
</feature>
<name>A0AAE0BQI8_9CHLO</name>